<name>A0A037ZDQ2_9RHOB</name>
<dbReference type="EMBL" id="JFKE01000009">
    <property type="protein sequence ID" value="KAJ54267.1"/>
    <property type="molecule type" value="Genomic_DNA"/>
</dbReference>
<evidence type="ECO:0000313" key="2">
    <source>
        <dbReference type="Proteomes" id="UP000026249"/>
    </source>
</evidence>
<dbReference type="AlphaFoldDB" id="A0A037ZDQ2"/>
<comment type="caution">
    <text evidence="1">The sequence shown here is derived from an EMBL/GenBank/DDBJ whole genome shotgun (WGS) entry which is preliminary data.</text>
</comment>
<evidence type="ECO:0000313" key="1">
    <source>
        <dbReference type="EMBL" id="KAJ54267.1"/>
    </source>
</evidence>
<dbReference type="Proteomes" id="UP000026249">
    <property type="component" value="Unassembled WGS sequence"/>
</dbReference>
<evidence type="ECO:0008006" key="3">
    <source>
        <dbReference type="Google" id="ProtNLM"/>
    </source>
</evidence>
<sequence length="121" mass="12429">MALAGFWALPLWAHDGHAVGTVEVEVMRAQAAGSQVDLILLLSNQGGTPVTLLALSTPGTATQVFGLPVSIPPSGVEVVTAELRFDGAVPGIFAVLLNFGADGVGPVTITPDKARQEIDNE</sequence>
<protein>
    <recommendedName>
        <fullName evidence="3">Copper chaperone PCu(A)C</fullName>
    </recommendedName>
</protein>
<keyword evidence="2" id="KW-1185">Reference proteome</keyword>
<reference evidence="1 2" key="1">
    <citation type="submission" date="2014-03" db="EMBL/GenBank/DDBJ databases">
        <title>Draft Genome Sequence of Actibacterium mucosum KCTC 23349, a Marine Alphaproteobacterium with Complex Ionic Requirements Isolated from Mediterranean Seawater at Malvarrosa Beach, Valencia, Spain.</title>
        <authorList>
            <person name="Arahal D.R."/>
            <person name="Shao Z."/>
            <person name="Lai Q."/>
            <person name="Pujalte M.J."/>
        </authorList>
    </citation>
    <scope>NUCLEOTIDE SEQUENCE [LARGE SCALE GENOMIC DNA]</scope>
    <source>
        <strain evidence="1 2">KCTC 23349</strain>
    </source>
</reference>
<proteinExistence type="predicted"/>
<gene>
    <name evidence="1" type="ORF">ACMU_18760</name>
</gene>
<organism evidence="1 2">
    <name type="scientific">Actibacterium mucosum KCTC 23349</name>
    <dbReference type="NCBI Taxonomy" id="1454373"/>
    <lineage>
        <taxon>Bacteria</taxon>
        <taxon>Pseudomonadati</taxon>
        <taxon>Pseudomonadota</taxon>
        <taxon>Alphaproteobacteria</taxon>
        <taxon>Rhodobacterales</taxon>
        <taxon>Roseobacteraceae</taxon>
        <taxon>Actibacterium</taxon>
    </lineage>
</organism>
<accession>A0A037ZDQ2</accession>